<dbReference type="Proteomes" id="UP000438991">
    <property type="component" value="Unassembled WGS sequence"/>
</dbReference>
<sequence length="243" mass="27466">MVHGASVMVTRAATHDRGFDHCKFHSRLTKWRTVVAVSKGQPICEPDRLADYWWHIKSGAVRQARLQSNGLRCIHEFFLPNEWFVCDNAGEDTVVDAVCDGTVLGRYKRADLEGLAEEGASIAQTLREARLRRIARAEEHIFNLWHQRSVDKVRVFLDQMSARMPARADGFVSLPMSRYDIADYLGLSVETVSRALGDLQARRIVEFDGVRRLRILRMLATLPPPPRQIGAKGRQGVQFLSAA</sequence>
<dbReference type="EMBL" id="WNKV01000001">
    <property type="protein sequence ID" value="MTW14934.1"/>
    <property type="molecule type" value="Genomic_DNA"/>
</dbReference>
<evidence type="ECO:0000313" key="6">
    <source>
        <dbReference type="Proteomes" id="UP000438991"/>
    </source>
</evidence>
<dbReference type="Gene3D" id="1.10.10.10">
    <property type="entry name" value="Winged helix-like DNA-binding domain superfamily/Winged helix DNA-binding domain"/>
    <property type="match status" value="1"/>
</dbReference>
<dbReference type="GO" id="GO:0003677">
    <property type="term" value="F:DNA binding"/>
    <property type="evidence" value="ECO:0007669"/>
    <property type="project" value="UniProtKB-KW"/>
</dbReference>
<proteinExistence type="predicted"/>
<protein>
    <submittedName>
        <fullName evidence="5">Helix-turn-helix domain-containing protein</fullName>
    </submittedName>
</protein>
<name>A0A9X4XIK5_9BRAD</name>
<evidence type="ECO:0000256" key="1">
    <source>
        <dbReference type="ARBA" id="ARBA00023015"/>
    </source>
</evidence>
<evidence type="ECO:0000256" key="2">
    <source>
        <dbReference type="ARBA" id="ARBA00023125"/>
    </source>
</evidence>
<dbReference type="PROSITE" id="PS00042">
    <property type="entry name" value="HTH_CRP_1"/>
    <property type="match status" value="1"/>
</dbReference>
<dbReference type="SMART" id="SM00419">
    <property type="entry name" value="HTH_CRP"/>
    <property type="match status" value="1"/>
</dbReference>
<evidence type="ECO:0000259" key="4">
    <source>
        <dbReference type="PROSITE" id="PS51063"/>
    </source>
</evidence>
<dbReference type="AlphaFoldDB" id="A0A9X4XIK5"/>
<dbReference type="InterPro" id="IPR018335">
    <property type="entry name" value="Tscrpt_reg_HTH_Crp-type_CS"/>
</dbReference>
<comment type="caution">
    <text evidence="5">The sequence shown here is derived from an EMBL/GenBank/DDBJ whole genome shotgun (WGS) entry which is preliminary data.</text>
</comment>
<dbReference type="SUPFAM" id="SSF46785">
    <property type="entry name" value="Winged helix' DNA-binding domain"/>
    <property type="match status" value="1"/>
</dbReference>
<keyword evidence="3" id="KW-0804">Transcription</keyword>
<keyword evidence="2" id="KW-0238">DNA-binding</keyword>
<dbReference type="PRINTS" id="PR00034">
    <property type="entry name" value="HTHCRP"/>
</dbReference>
<dbReference type="PROSITE" id="PS51063">
    <property type="entry name" value="HTH_CRP_2"/>
    <property type="match status" value="1"/>
</dbReference>
<reference evidence="5 6" key="1">
    <citation type="submission" date="2019-11" db="EMBL/GenBank/DDBJ databases">
        <title>Whole-genome sequence of Rhodoplanes serenus DSM 18633, type strain.</title>
        <authorList>
            <person name="Kyndt J.A."/>
            <person name="Meyer T.E."/>
        </authorList>
    </citation>
    <scope>NUCLEOTIDE SEQUENCE [LARGE SCALE GENOMIC DNA]</scope>
    <source>
        <strain evidence="5 6">DSM 18633</strain>
    </source>
</reference>
<gene>
    <name evidence="5" type="ORF">GJ689_01760</name>
</gene>
<dbReference type="GO" id="GO:0003700">
    <property type="term" value="F:DNA-binding transcription factor activity"/>
    <property type="evidence" value="ECO:0007669"/>
    <property type="project" value="InterPro"/>
</dbReference>
<dbReference type="InterPro" id="IPR036388">
    <property type="entry name" value="WH-like_DNA-bd_sf"/>
</dbReference>
<dbReference type="InterPro" id="IPR036390">
    <property type="entry name" value="WH_DNA-bd_sf"/>
</dbReference>
<dbReference type="InterPro" id="IPR014710">
    <property type="entry name" value="RmlC-like_jellyroll"/>
</dbReference>
<dbReference type="InterPro" id="IPR012318">
    <property type="entry name" value="HTH_CRP"/>
</dbReference>
<evidence type="ECO:0000313" key="5">
    <source>
        <dbReference type="EMBL" id="MTW14934.1"/>
    </source>
</evidence>
<dbReference type="Pfam" id="PF00325">
    <property type="entry name" value="Crp"/>
    <property type="match status" value="1"/>
</dbReference>
<dbReference type="InterPro" id="IPR018490">
    <property type="entry name" value="cNMP-bd_dom_sf"/>
</dbReference>
<dbReference type="Gene3D" id="2.60.120.10">
    <property type="entry name" value="Jelly Rolls"/>
    <property type="match status" value="1"/>
</dbReference>
<dbReference type="CDD" id="cd00092">
    <property type="entry name" value="HTH_CRP"/>
    <property type="match status" value="1"/>
</dbReference>
<accession>A0A9X4XIK5</accession>
<feature type="domain" description="HTH crp-type" evidence="4">
    <location>
        <begin position="147"/>
        <end position="219"/>
    </location>
</feature>
<evidence type="ECO:0000256" key="3">
    <source>
        <dbReference type="ARBA" id="ARBA00023163"/>
    </source>
</evidence>
<dbReference type="SUPFAM" id="SSF51206">
    <property type="entry name" value="cAMP-binding domain-like"/>
    <property type="match status" value="1"/>
</dbReference>
<organism evidence="5 6">
    <name type="scientific">Rhodoplanes serenus</name>
    <dbReference type="NCBI Taxonomy" id="200615"/>
    <lineage>
        <taxon>Bacteria</taxon>
        <taxon>Pseudomonadati</taxon>
        <taxon>Pseudomonadota</taxon>
        <taxon>Alphaproteobacteria</taxon>
        <taxon>Hyphomicrobiales</taxon>
        <taxon>Nitrobacteraceae</taxon>
        <taxon>Rhodoplanes</taxon>
    </lineage>
</organism>
<keyword evidence="1" id="KW-0805">Transcription regulation</keyword>